<feature type="domain" description="Peptidase S8/S53" evidence="1">
    <location>
        <begin position="189"/>
        <end position="539"/>
    </location>
</feature>
<accession>A0A133S5H6</accession>
<dbReference type="Pfam" id="PF00082">
    <property type="entry name" value="Peptidase_S8"/>
    <property type="match status" value="1"/>
</dbReference>
<dbReference type="PATRIC" id="fig|39777.7.peg.764"/>
<sequence>MPKILQLRGEFSSRRYSSNGFSKPKLPTGKSVDVSHVEKLTKQLQSVAKYWNQNRVLDGALVFVGYRSIIAKSNRLRSLLMQQTGASEKLIRGAKFGWSDNHQFHIFTYFVSLENIEKSICLLEAIVRYFKDLNKEEITQDDIDVIGLYGVDSTYNVSKTAVTKAIVDCYYISWFDIEEYREPIIENSIISIYDTGIETKQLLEKFDIHILDNRIIGKTTLNLFTDEIAKLQEKAPYLIAMQVSDFSAITREELFERENFYLNSVEGLPTPTNEPIIGVIDTHFNSNVYFNEWVEYENRLDPNIELEAIDYHHGTAVSSIIVDGPRANPNLDDGCGHFRVKHFGVAKANGFSSFALLRMIRTIVAENPDIKVWNLSLGAVKEIPLNFISPEGAELDRIQTDYDVLFVIAGTNDKDCSKSKRIGAPADSINSVVVNSVDMDSNAASYTRIGPVLSFFNKPDISYFGGDGNRTEGKIAVCRDDLGAYYVVGTSYAAPWISRKLAYLIHIVGLDRNTAKALIIDAAAGWKRSDDVSHTKGYGVVPIHIKDIVESKPDEIRFILTGHIQDYYTYSYQLPVPVVRDRHPYWARATLVYFPECHRNQGVDYTSTEIDLQFGRIKRDYRDPSKILIESINNNSQSDEITQYIHEEEARAQYRKWDNIKHIADVPSSRTKRPRKVYINGLWGVKVTTKERIGGHRSYGMPFSVVVTLKAMDGINRIQTFIDACHTYNWVVNTIDIEQSIKVHEQADVEIEFDD</sequence>
<evidence type="ECO:0000313" key="2">
    <source>
        <dbReference type="EMBL" id="KXA64806.1"/>
    </source>
</evidence>
<dbReference type="Gene3D" id="3.40.50.200">
    <property type="entry name" value="Peptidase S8/S53 domain"/>
    <property type="match status" value="1"/>
</dbReference>
<organism evidence="2">
    <name type="scientific">Veillonella atypica</name>
    <dbReference type="NCBI Taxonomy" id="39777"/>
    <lineage>
        <taxon>Bacteria</taxon>
        <taxon>Bacillati</taxon>
        <taxon>Bacillota</taxon>
        <taxon>Negativicutes</taxon>
        <taxon>Veillonellales</taxon>
        <taxon>Veillonellaceae</taxon>
        <taxon>Veillonella</taxon>
    </lineage>
</organism>
<dbReference type="CDD" id="cd04847">
    <property type="entry name" value="Peptidases_S8_Subtilisin_like_2"/>
    <property type="match status" value="1"/>
</dbReference>
<dbReference type="SUPFAM" id="SSF52743">
    <property type="entry name" value="Subtilisin-like"/>
    <property type="match status" value="1"/>
</dbReference>
<evidence type="ECO:0000259" key="1">
    <source>
        <dbReference type="Pfam" id="PF00082"/>
    </source>
</evidence>
<gene>
    <name evidence="2" type="ORF">HMPREF3233_00778</name>
</gene>
<dbReference type="EMBL" id="LRQT01000019">
    <property type="protein sequence ID" value="KXA64806.1"/>
    <property type="molecule type" value="Genomic_DNA"/>
</dbReference>
<name>A0A133S5H6_9FIRM</name>
<reference evidence="2 3" key="1">
    <citation type="submission" date="2016-01" db="EMBL/GenBank/DDBJ databases">
        <authorList>
            <person name="Oliw E.H."/>
        </authorList>
    </citation>
    <scope>NUCLEOTIDE SEQUENCE [LARGE SCALE GENOMIC DNA]</scope>
    <source>
        <strain evidence="2 3">CMW7756B</strain>
    </source>
</reference>
<evidence type="ECO:0000313" key="3">
    <source>
        <dbReference type="Proteomes" id="UP000070226"/>
    </source>
</evidence>
<dbReference type="InterPro" id="IPR000209">
    <property type="entry name" value="Peptidase_S8/S53_dom"/>
</dbReference>
<dbReference type="GO" id="GO:0004252">
    <property type="term" value="F:serine-type endopeptidase activity"/>
    <property type="evidence" value="ECO:0007669"/>
    <property type="project" value="InterPro"/>
</dbReference>
<dbReference type="InterPro" id="IPR034074">
    <property type="entry name" value="Y4bN_pept_dom"/>
</dbReference>
<dbReference type="RefSeq" id="WP_060807441.1">
    <property type="nucleotide sequence ID" value="NZ_KQ958066.1"/>
</dbReference>
<dbReference type="InterPro" id="IPR036852">
    <property type="entry name" value="Peptidase_S8/S53_dom_sf"/>
</dbReference>
<proteinExistence type="predicted"/>
<dbReference type="Proteomes" id="UP000070226">
    <property type="component" value="Unassembled WGS sequence"/>
</dbReference>
<dbReference type="AlphaFoldDB" id="A0A133S5H6"/>
<protein>
    <recommendedName>
        <fullName evidence="1">Peptidase S8/S53 domain-containing protein</fullName>
    </recommendedName>
</protein>
<comment type="caution">
    <text evidence="2">The sequence shown here is derived from an EMBL/GenBank/DDBJ whole genome shotgun (WGS) entry which is preliminary data.</text>
</comment>
<dbReference type="GO" id="GO:0006508">
    <property type="term" value="P:proteolysis"/>
    <property type="evidence" value="ECO:0007669"/>
    <property type="project" value="InterPro"/>
</dbReference>